<evidence type="ECO:0000313" key="8">
    <source>
        <dbReference type="Proteomes" id="UP001589838"/>
    </source>
</evidence>
<dbReference type="PANTHER" id="PTHR30146:SF148">
    <property type="entry name" value="HTH-TYPE TRANSCRIPTIONAL REPRESSOR PURR-RELATED"/>
    <property type="match status" value="1"/>
</dbReference>
<feature type="domain" description="HTH lacI-type" evidence="5">
    <location>
        <begin position="45"/>
        <end position="99"/>
    </location>
</feature>
<organism evidence="7 8">
    <name type="scientific">Halalkalibacter kiskunsagensis</name>
    <dbReference type="NCBI Taxonomy" id="1548599"/>
    <lineage>
        <taxon>Bacteria</taxon>
        <taxon>Bacillati</taxon>
        <taxon>Bacillota</taxon>
        <taxon>Bacilli</taxon>
        <taxon>Bacillales</taxon>
        <taxon>Bacillaceae</taxon>
        <taxon>Halalkalibacter</taxon>
    </lineage>
</organism>
<evidence type="ECO:0000259" key="6">
    <source>
        <dbReference type="PROSITE" id="PS50943"/>
    </source>
</evidence>
<dbReference type="PRINTS" id="PR00036">
    <property type="entry name" value="HTHLACI"/>
</dbReference>
<dbReference type="InterPro" id="IPR010982">
    <property type="entry name" value="Lambda_DNA-bd_dom_sf"/>
</dbReference>
<feature type="domain" description="HTH cro/C1-type" evidence="6">
    <location>
        <begin position="43"/>
        <end position="89"/>
    </location>
</feature>
<dbReference type="Gene3D" id="3.40.50.2300">
    <property type="match status" value="2"/>
</dbReference>
<evidence type="ECO:0000256" key="2">
    <source>
        <dbReference type="ARBA" id="ARBA00023015"/>
    </source>
</evidence>
<dbReference type="SMART" id="SM00354">
    <property type="entry name" value="HTH_LACI"/>
    <property type="match status" value="1"/>
</dbReference>
<dbReference type="Gene3D" id="1.10.260.40">
    <property type="entry name" value="lambda repressor-like DNA-binding domains"/>
    <property type="match status" value="1"/>
</dbReference>
<dbReference type="PANTHER" id="PTHR30146">
    <property type="entry name" value="LACI-RELATED TRANSCRIPTIONAL REPRESSOR"/>
    <property type="match status" value="1"/>
</dbReference>
<dbReference type="Pfam" id="PF13377">
    <property type="entry name" value="Peripla_BP_3"/>
    <property type="match status" value="1"/>
</dbReference>
<keyword evidence="4" id="KW-0804">Transcription</keyword>
<dbReference type="CDD" id="cd01392">
    <property type="entry name" value="HTH_LacI"/>
    <property type="match status" value="1"/>
</dbReference>
<sequence length="388" mass="43961">MLLSLDVIYNGIGTGYHFISVQYNINIFKSHTQIILWQVIIIKKVTIYDVAKHANVTKSTVSRVLNGSSEVSEKTKNKILETMDTLGFVPNKAARTLKSGKNNIIGLVVTQQGFSEVILNPFYPLLLKAITERAQSYGYHILLINPAGINYDSYIDIIKRNAADGFILLGSISNDTLSKKLDKDNIPYVFNMKYSWEHDNNYVSFDHVNSGYIATKYLLDLGHRNVKMIVGDVKGKILSHNKERIKGFEKALMEYNLPFDENKVLKAPGFMEESYNFIRNLYKEEHPTSLLLSNEVTAITAVNCLLDEGYTIPDDLSLISFGHIDIFKNVRPKLTTVHEDFEWQGKTLVDMLINRINNKETKAITKQSELIIGKSTGRKQRDGSRASI</sequence>
<keyword evidence="1" id="KW-0678">Repressor</keyword>
<gene>
    <name evidence="7" type="ORF">ACFFHM_00690</name>
</gene>
<evidence type="ECO:0000256" key="4">
    <source>
        <dbReference type="ARBA" id="ARBA00023163"/>
    </source>
</evidence>
<dbReference type="PROSITE" id="PS00356">
    <property type="entry name" value="HTH_LACI_1"/>
    <property type="match status" value="1"/>
</dbReference>
<dbReference type="EMBL" id="JBHLUX010000001">
    <property type="protein sequence ID" value="MFC0469121.1"/>
    <property type="molecule type" value="Genomic_DNA"/>
</dbReference>
<dbReference type="PROSITE" id="PS50943">
    <property type="entry name" value="HTH_CROC1"/>
    <property type="match status" value="1"/>
</dbReference>
<evidence type="ECO:0000256" key="1">
    <source>
        <dbReference type="ARBA" id="ARBA00022491"/>
    </source>
</evidence>
<accession>A0ABV6K742</accession>
<dbReference type="RefSeq" id="WP_335958295.1">
    <property type="nucleotide sequence ID" value="NZ_JAXBLX010000001.1"/>
</dbReference>
<evidence type="ECO:0000256" key="3">
    <source>
        <dbReference type="ARBA" id="ARBA00023125"/>
    </source>
</evidence>
<protein>
    <submittedName>
        <fullName evidence="7">LacI family DNA-binding transcriptional regulator</fullName>
    </submittedName>
</protein>
<dbReference type="SUPFAM" id="SSF53822">
    <property type="entry name" value="Periplasmic binding protein-like I"/>
    <property type="match status" value="1"/>
</dbReference>
<reference evidence="7 8" key="1">
    <citation type="submission" date="2024-09" db="EMBL/GenBank/DDBJ databases">
        <authorList>
            <person name="Sun Q."/>
            <person name="Mori K."/>
        </authorList>
    </citation>
    <scope>NUCLEOTIDE SEQUENCE [LARGE SCALE GENOMIC DNA]</scope>
    <source>
        <strain evidence="7 8">NCAIM B.02610</strain>
    </source>
</reference>
<keyword evidence="8" id="KW-1185">Reference proteome</keyword>
<dbReference type="CDD" id="cd06267">
    <property type="entry name" value="PBP1_LacI_sugar_binding-like"/>
    <property type="match status" value="1"/>
</dbReference>
<evidence type="ECO:0000313" key="7">
    <source>
        <dbReference type="EMBL" id="MFC0469121.1"/>
    </source>
</evidence>
<dbReference type="SUPFAM" id="SSF47413">
    <property type="entry name" value="lambda repressor-like DNA-binding domains"/>
    <property type="match status" value="1"/>
</dbReference>
<name>A0ABV6K742_9BACI</name>
<dbReference type="PROSITE" id="PS50932">
    <property type="entry name" value="HTH_LACI_2"/>
    <property type="match status" value="1"/>
</dbReference>
<dbReference type="InterPro" id="IPR000843">
    <property type="entry name" value="HTH_LacI"/>
</dbReference>
<dbReference type="InterPro" id="IPR046335">
    <property type="entry name" value="LacI/GalR-like_sensor"/>
</dbReference>
<dbReference type="Pfam" id="PF00356">
    <property type="entry name" value="LacI"/>
    <property type="match status" value="1"/>
</dbReference>
<dbReference type="InterPro" id="IPR001387">
    <property type="entry name" value="Cro/C1-type_HTH"/>
</dbReference>
<dbReference type="GO" id="GO:0003677">
    <property type="term" value="F:DNA binding"/>
    <property type="evidence" value="ECO:0007669"/>
    <property type="project" value="UniProtKB-KW"/>
</dbReference>
<dbReference type="InterPro" id="IPR028082">
    <property type="entry name" value="Peripla_BP_I"/>
</dbReference>
<evidence type="ECO:0000259" key="5">
    <source>
        <dbReference type="PROSITE" id="PS50932"/>
    </source>
</evidence>
<dbReference type="Proteomes" id="UP001589838">
    <property type="component" value="Unassembled WGS sequence"/>
</dbReference>
<proteinExistence type="predicted"/>
<keyword evidence="3 7" id="KW-0238">DNA-binding</keyword>
<comment type="caution">
    <text evidence="7">The sequence shown here is derived from an EMBL/GenBank/DDBJ whole genome shotgun (WGS) entry which is preliminary data.</text>
</comment>
<keyword evidence="2" id="KW-0805">Transcription regulation</keyword>